<dbReference type="Proteomes" id="UP000591626">
    <property type="component" value="Unassembled WGS sequence"/>
</dbReference>
<keyword evidence="2" id="KW-0964">Secreted</keyword>
<organism evidence="10 11">
    <name type="scientific">Corynebacterium coyleae</name>
    <dbReference type="NCBI Taxonomy" id="53374"/>
    <lineage>
        <taxon>Bacteria</taxon>
        <taxon>Bacillati</taxon>
        <taxon>Actinomycetota</taxon>
        <taxon>Actinomycetes</taxon>
        <taxon>Mycobacteriales</taxon>
        <taxon>Corynebacteriaceae</taxon>
        <taxon>Corynebacterium</taxon>
    </lineage>
</organism>
<dbReference type="PANTHER" id="PTHR38050">
    <property type="match status" value="1"/>
</dbReference>
<sequence length="341" mass="35613">MKIKKRAVAAALTFSLMASPAIAPEAKAADPSVSASVDAAELVSALSKLLPMNNPQVKQALGVLTLIIAGILVAVPMAEAGSSIRNGAVGDKAPGKHTRRIVVDGTSRSYDVVLPSNYSEGVAYPVILGFGGWQHTASQTRDYQKFETAIDNTIVIYAQGVDNAWAGAPYARTSLNEDIAYTRAIIDDAATQYGADPNRVVAAGLSNGGGFAAALACHAPDTVKAVASVAGAFYNPTVTGCTSGAVPTLIMHGTNDNVVGYNGGIRHGAFYESVDSVMRTMASKNKCLGTTTRSRSDNVTTFEAQGCDAATRVERIEGGIHTWFTDPSATAHTVRFLLPYL</sequence>
<keyword evidence="3" id="KW-0858">Xylan degradation</keyword>
<keyword evidence="7" id="KW-0624">Polysaccharide degradation</keyword>
<dbReference type="InterPro" id="IPR043595">
    <property type="entry name" value="FaeB/C/D"/>
</dbReference>
<dbReference type="GO" id="GO:0045493">
    <property type="term" value="P:xylan catabolic process"/>
    <property type="evidence" value="ECO:0007669"/>
    <property type="project" value="UniProtKB-KW"/>
</dbReference>
<dbReference type="EMBL" id="JAAUVV010000002">
    <property type="protein sequence ID" value="NJJ03116.1"/>
    <property type="molecule type" value="Genomic_DNA"/>
</dbReference>
<name>A0AAP6XIT7_9CORY</name>
<evidence type="ECO:0000256" key="4">
    <source>
        <dbReference type="ARBA" id="ARBA00022729"/>
    </source>
</evidence>
<dbReference type="RefSeq" id="WP_101733395.1">
    <property type="nucleotide sequence ID" value="NZ_JAAUVV010000002.1"/>
</dbReference>
<evidence type="ECO:0000256" key="2">
    <source>
        <dbReference type="ARBA" id="ARBA00022525"/>
    </source>
</evidence>
<evidence type="ECO:0000256" key="6">
    <source>
        <dbReference type="ARBA" id="ARBA00023277"/>
    </source>
</evidence>
<feature type="chain" id="PRO_5042932736" evidence="9">
    <location>
        <begin position="24"/>
        <end position="341"/>
    </location>
</feature>
<comment type="caution">
    <text evidence="10">The sequence shown here is derived from an EMBL/GenBank/DDBJ whole genome shotgun (WGS) entry which is preliminary data.</text>
</comment>
<evidence type="ECO:0000256" key="1">
    <source>
        <dbReference type="ARBA" id="ARBA00004613"/>
    </source>
</evidence>
<dbReference type="PANTHER" id="PTHR38050:SF2">
    <property type="entry name" value="FERULOYL ESTERASE C-RELATED"/>
    <property type="match status" value="1"/>
</dbReference>
<dbReference type="AlphaFoldDB" id="A0AAP6XIT7"/>
<proteinExistence type="predicted"/>
<dbReference type="InterPro" id="IPR000801">
    <property type="entry name" value="Esterase-like"/>
</dbReference>
<keyword evidence="8" id="KW-1133">Transmembrane helix</keyword>
<evidence type="ECO:0000256" key="3">
    <source>
        <dbReference type="ARBA" id="ARBA00022651"/>
    </source>
</evidence>
<dbReference type="Pfam" id="PF00756">
    <property type="entry name" value="Esterase"/>
    <property type="match status" value="1"/>
</dbReference>
<keyword evidence="6" id="KW-0119">Carbohydrate metabolism</keyword>
<dbReference type="InterPro" id="IPR029058">
    <property type="entry name" value="AB_hydrolase_fold"/>
</dbReference>
<evidence type="ECO:0000256" key="5">
    <source>
        <dbReference type="ARBA" id="ARBA00022801"/>
    </source>
</evidence>
<evidence type="ECO:0000256" key="7">
    <source>
        <dbReference type="ARBA" id="ARBA00023326"/>
    </source>
</evidence>
<evidence type="ECO:0000313" key="11">
    <source>
        <dbReference type="Proteomes" id="UP000591626"/>
    </source>
</evidence>
<keyword evidence="8" id="KW-0472">Membrane</keyword>
<evidence type="ECO:0000256" key="8">
    <source>
        <dbReference type="SAM" id="Phobius"/>
    </source>
</evidence>
<reference evidence="10 11" key="1">
    <citation type="submission" date="2020-03" db="EMBL/GenBank/DDBJ databases">
        <title>Draft genome sequences of bacterial isolates from the female urobiome.</title>
        <authorList>
            <person name="Miller-Ensminger T."/>
            <person name="Wolfe A.J."/>
            <person name="Putonti C."/>
        </authorList>
    </citation>
    <scope>NUCLEOTIDE SEQUENCE [LARGE SCALE GENOMIC DNA]</scope>
    <source>
        <strain evidence="10 11">UMB8490</strain>
    </source>
</reference>
<keyword evidence="8" id="KW-0812">Transmembrane</keyword>
<dbReference type="GO" id="GO:0030600">
    <property type="term" value="F:feruloyl esterase activity"/>
    <property type="evidence" value="ECO:0007669"/>
    <property type="project" value="InterPro"/>
</dbReference>
<feature type="signal peptide" evidence="9">
    <location>
        <begin position="1"/>
        <end position="23"/>
    </location>
</feature>
<evidence type="ECO:0000313" key="10">
    <source>
        <dbReference type="EMBL" id="NJJ03116.1"/>
    </source>
</evidence>
<feature type="transmembrane region" description="Helical" evidence="8">
    <location>
        <begin position="59"/>
        <end position="78"/>
    </location>
</feature>
<dbReference type="SUPFAM" id="SSF53474">
    <property type="entry name" value="alpha/beta-Hydrolases"/>
    <property type="match status" value="1"/>
</dbReference>
<dbReference type="GO" id="GO:0005576">
    <property type="term" value="C:extracellular region"/>
    <property type="evidence" value="ECO:0007669"/>
    <property type="project" value="UniProtKB-SubCell"/>
</dbReference>
<keyword evidence="4 9" id="KW-0732">Signal</keyword>
<accession>A0AAP6XIT7</accession>
<dbReference type="Gene3D" id="3.40.50.1820">
    <property type="entry name" value="alpha/beta hydrolase"/>
    <property type="match status" value="1"/>
</dbReference>
<keyword evidence="5 10" id="KW-0378">Hydrolase</keyword>
<evidence type="ECO:0000256" key="9">
    <source>
        <dbReference type="SAM" id="SignalP"/>
    </source>
</evidence>
<comment type="subcellular location">
    <subcellularLocation>
        <location evidence="1">Secreted</location>
    </subcellularLocation>
</comment>
<protein>
    <submittedName>
        <fullName evidence="10">Alpha/beta hydrolase fold domain-containing protein</fullName>
    </submittedName>
</protein>
<gene>
    <name evidence="10" type="ORF">HC138_01795</name>
</gene>